<name>A0A239K0Q0_9BURK</name>
<sequence length="324" mass="35207">MGNPITSQSTKPTVPNQGAFGTPQSGTFPQLPDFGNKKPDEGQGTNPFINPSSGTFNIYGADSSSKAATTRIAKEQAAQEDTEAPSNDAVSPVVSQSQRDPFSELKRQASSVGLYKILRDYSDKTVDELNQQDPSGMLKTAADLYATIKQAAKNVALEVPEWVKSHEDMVRFIRENITKLCSKNQDGTFVNAGPFQALAEICGSIGLNLGIARDRWREVFGVELKQQDPKLASVRELFPKGDGSKLNNLSFKPTQSNLNTDAESTSEIDGGRDGISSGTPNASQQSNSSQQSTESQPTQEQLTKEQRIKKDSEEIQGLLDETHY</sequence>
<protein>
    <submittedName>
        <fullName evidence="2">Uncharacterized protein</fullName>
    </submittedName>
</protein>
<feature type="region of interest" description="Disordered" evidence="1">
    <location>
        <begin position="244"/>
        <end position="324"/>
    </location>
</feature>
<organism evidence="2 3">
    <name type="scientific">Noviherbaspirillum humi</name>
    <dbReference type="NCBI Taxonomy" id="1688639"/>
    <lineage>
        <taxon>Bacteria</taxon>
        <taxon>Pseudomonadati</taxon>
        <taxon>Pseudomonadota</taxon>
        <taxon>Betaproteobacteria</taxon>
        <taxon>Burkholderiales</taxon>
        <taxon>Oxalobacteraceae</taxon>
        <taxon>Noviherbaspirillum</taxon>
    </lineage>
</organism>
<feature type="compositionally biased region" description="Polar residues" evidence="1">
    <location>
        <begin position="1"/>
        <end position="16"/>
    </location>
</feature>
<accession>A0A239K0Q0</accession>
<feature type="compositionally biased region" description="Polar residues" evidence="1">
    <location>
        <begin position="43"/>
        <end position="68"/>
    </location>
</feature>
<reference evidence="2 3" key="1">
    <citation type="submission" date="2017-06" db="EMBL/GenBank/DDBJ databases">
        <authorList>
            <person name="Kim H.J."/>
            <person name="Triplett B.A."/>
        </authorList>
    </citation>
    <scope>NUCLEOTIDE SEQUENCE [LARGE SCALE GENOMIC DNA]</scope>
    <source>
        <strain evidence="2 3">U15</strain>
    </source>
</reference>
<dbReference type="AlphaFoldDB" id="A0A239K0Q0"/>
<feature type="compositionally biased region" description="Low complexity" evidence="1">
    <location>
        <begin position="280"/>
        <end position="301"/>
    </location>
</feature>
<dbReference type="Proteomes" id="UP000198284">
    <property type="component" value="Unassembled WGS sequence"/>
</dbReference>
<feature type="compositionally biased region" description="Polar residues" evidence="1">
    <location>
        <begin position="245"/>
        <end position="267"/>
    </location>
</feature>
<proteinExistence type="predicted"/>
<dbReference type="RefSeq" id="WP_143131336.1">
    <property type="nucleotide sequence ID" value="NZ_FZOT01000014.1"/>
</dbReference>
<keyword evidence="3" id="KW-1185">Reference proteome</keyword>
<evidence type="ECO:0000256" key="1">
    <source>
        <dbReference type="SAM" id="MobiDB-lite"/>
    </source>
</evidence>
<gene>
    <name evidence="2" type="ORF">SAMN06265795_11431</name>
</gene>
<feature type="compositionally biased region" description="Polar residues" evidence="1">
    <location>
        <begin position="84"/>
        <end position="100"/>
    </location>
</feature>
<feature type="region of interest" description="Disordered" evidence="1">
    <location>
        <begin position="1"/>
        <end position="102"/>
    </location>
</feature>
<evidence type="ECO:0000313" key="3">
    <source>
        <dbReference type="Proteomes" id="UP000198284"/>
    </source>
</evidence>
<evidence type="ECO:0000313" key="2">
    <source>
        <dbReference type="EMBL" id="SNT10634.1"/>
    </source>
</evidence>
<dbReference type="EMBL" id="FZOT01000014">
    <property type="protein sequence ID" value="SNT10634.1"/>
    <property type="molecule type" value="Genomic_DNA"/>
</dbReference>
<feature type="compositionally biased region" description="Basic and acidic residues" evidence="1">
    <location>
        <begin position="302"/>
        <end position="313"/>
    </location>
</feature>